<evidence type="ECO:0000313" key="2">
    <source>
        <dbReference type="EMBL" id="AAL52771.1"/>
    </source>
</evidence>
<gene>
    <name evidence="2" type="ordered locus">BMEI1590</name>
</gene>
<dbReference type="Proteomes" id="UP000000419">
    <property type="component" value="Chromosome I"/>
</dbReference>
<evidence type="ECO:0000256" key="1">
    <source>
        <dbReference type="SAM" id="MobiDB-lite"/>
    </source>
</evidence>
<proteinExistence type="predicted"/>
<keyword evidence="3" id="KW-1185">Reference proteome</keyword>
<name>Q8YFD2_BRUME</name>
<sequence>MTKTQIRHGIIGKISRKLSRTSLAFSGCATYIDFQRNLKTLPAFPPPPPRLRETESQEPPLRRANGTSMTHAAGERTPERPLFGTPFLEMMATSNLKRAIRSLKGASPCRYILLQSMRPRQAKASRR</sequence>
<reference evidence="2 3" key="1">
    <citation type="journal article" date="2002" name="Proc. Natl. Acad. Sci. U.S.A.">
        <title>The genome sequence of the facultative intracellular pathogen Brucella melitensis.</title>
        <authorList>
            <person name="DelVecchio V.G."/>
            <person name="Kapatral V."/>
            <person name="Redkar R.J."/>
            <person name="Patra G."/>
            <person name="Mujer C."/>
            <person name="Los T."/>
            <person name="Ivanova N."/>
            <person name="Anderson I."/>
            <person name="Bhattacharyya A."/>
            <person name="Lykidis A."/>
            <person name="Reznik G."/>
            <person name="Jablonski L."/>
            <person name="Larsen N."/>
            <person name="D'Souza M."/>
            <person name="Bernal A."/>
            <person name="Mazur M."/>
            <person name="Goltsman E."/>
            <person name="Selkov E."/>
            <person name="Elzer P.H."/>
            <person name="Hagius S."/>
            <person name="O'Callaghan D."/>
            <person name="Letesson J.J."/>
            <person name="Haselkorn R."/>
            <person name="Kyrpides N."/>
            <person name="Overbeek R."/>
        </authorList>
    </citation>
    <scope>NUCLEOTIDE SEQUENCE [LARGE SCALE GENOMIC DNA]</scope>
    <source>
        <strain evidence="3">ATCC 23456 / CCUG 17765 / NCTC 10094 / 16M</strain>
    </source>
</reference>
<protein>
    <submittedName>
        <fullName evidence="2">Uncharacterized protein</fullName>
    </submittedName>
</protein>
<feature type="region of interest" description="Disordered" evidence="1">
    <location>
        <begin position="41"/>
        <end position="82"/>
    </location>
</feature>
<dbReference type="KEGG" id="bme:BMEI1590"/>
<organism evidence="2 3">
    <name type="scientific">Brucella melitensis biotype 1 (strain ATCC 23456 / CCUG 17765 / NCTC 10094 / 16M)</name>
    <dbReference type="NCBI Taxonomy" id="224914"/>
    <lineage>
        <taxon>Bacteria</taxon>
        <taxon>Pseudomonadati</taxon>
        <taxon>Pseudomonadota</taxon>
        <taxon>Alphaproteobacteria</taxon>
        <taxon>Hyphomicrobiales</taxon>
        <taxon>Brucellaceae</taxon>
        <taxon>Brucella/Ochrobactrum group</taxon>
        <taxon>Brucella</taxon>
    </lineage>
</organism>
<dbReference type="EMBL" id="AE008917">
    <property type="protein sequence ID" value="AAL52771.1"/>
    <property type="molecule type" value="Genomic_DNA"/>
</dbReference>
<dbReference type="AlphaFoldDB" id="Q8YFD2"/>
<dbReference type="PIR" id="AH3450">
    <property type="entry name" value="AH3450"/>
</dbReference>
<accession>Q8YFD2</accession>
<evidence type="ECO:0000313" key="3">
    <source>
        <dbReference type="Proteomes" id="UP000000419"/>
    </source>
</evidence>